<comment type="caution">
    <text evidence="2">The sequence shown here is derived from an EMBL/GenBank/DDBJ whole genome shotgun (WGS) entry which is preliminary data.</text>
</comment>
<evidence type="ECO:0000313" key="3">
    <source>
        <dbReference type="Proteomes" id="UP000695264"/>
    </source>
</evidence>
<feature type="compositionally biased region" description="Pro residues" evidence="1">
    <location>
        <begin position="1"/>
        <end position="10"/>
    </location>
</feature>
<dbReference type="RefSeq" id="WP_168100640.1">
    <property type="nucleotide sequence ID" value="NZ_JAATEN010000003.1"/>
</dbReference>
<feature type="region of interest" description="Disordered" evidence="1">
    <location>
        <begin position="66"/>
        <end position="105"/>
    </location>
</feature>
<evidence type="ECO:0000256" key="1">
    <source>
        <dbReference type="SAM" id="MobiDB-lite"/>
    </source>
</evidence>
<keyword evidence="3" id="KW-1185">Reference proteome</keyword>
<feature type="region of interest" description="Disordered" evidence="1">
    <location>
        <begin position="1"/>
        <end position="36"/>
    </location>
</feature>
<dbReference type="EMBL" id="JAATEN010000003">
    <property type="protein sequence ID" value="NJQ00065.1"/>
    <property type="molecule type" value="Genomic_DNA"/>
</dbReference>
<dbReference type="Proteomes" id="UP000695264">
    <property type="component" value="Unassembled WGS sequence"/>
</dbReference>
<proteinExistence type="predicted"/>
<protein>
    <submittedName>
        <fullName evidence="2">Uncharacterized protein</fullName>
    </submittedName>
</protein>
<sequence>MLPTPSPEPADTPATDGPPAHATVPERTGVSASPGSRTARLLTAAAVLGVLTGTVAGYTVQYDRPPTPLPPLSRPELHHPAPAASAGGRPATLPADQDPPPRTEGDLRELLLQRPEGAASVPGRPDGERLTQLAYAHEFTQAGHEFTLLIRHAFRRAAGVDWVTGERHVTVRLVQFDDSEWPNAAQYLNGRQQSVGADPEVGDNGLRIPGTATGSVHVHRKPVLMDARPIHRAQALARRGDTVVDIRVSDTEPIAARTVMSLAERQLERL</sequence>
<organism evidence="2 3">
    <name type="scientific">Streptomyces zingiberis</name>
    <dbReference type="NCBI Taxonomy" id="2053010"/>
    <lineage>
        <taxon>Bacteria</taxon>
        <taxon>Bacillati</taxon>
        <taxon>Actinomycetota</taxon>
        <taxon>Actinomycetes</taxon>
        <taxon>Kitasatosporales</taxon>
        <taxon>Streptomycetaceae</taxon>
        <taxon>Streptomyces</taxon>
    </lineage>
</organism>
<feature type="compositionally biased region" description="Low complexity" evidence="1">
    <location>
        <begin position="11"/>
        <end position="23"/>
    </location>
</feature>
<name>A0ABX1BU44_9ACTN</name>
<evidence type="ECO:0000313" key="2">
    <source>
        <dbReference type="EMBL" id="NJQ00065.1"/>
    </source>
</evidence>
<gene>
    <name evidence="2" type="ORF">HCK00_05815</name>
</gene>
<feature type="compositionally biased region" description="Low complexity" evidence="1">
    <location>
        <begin position="80"/>
        <end position="91"/>
    </location>
</feature>
<reference evidence="2 3" key="1">
    <citation type="submission" date="2020-03" db="EMBL/GenBank/DDBJ databases">
        <title>WGS of actinomycetes isolated from Thailand.</title>
        <authorList>
            <person name="Thawai C."/>
        </authorList>
    </citation>
    <scope>NUCLEOTIDE SEQUENCE [LARGE SCALE GENOMIC DNA]</scope>
    <source>
        <strain evidence="2 3">PLAI 1-29</strain>
    </source>
</reference>
<accession>A0ABX1BU44</accession>